<proteinExistence type="inferred from homology"/>
<protein>
    <recommendedName>
        <fullName evidence="5">RNA uridylyltransferase</fullName>
        <ecNumber evidence="5">2.7.7.52</ecNumber>
    </recommendedName>
</protein>
<feature type="compositionally biased region" description="Polar residues" evidence="11">
    <location>
        <begin position="289"/>
        <end position="300"/>
    </location>
</feature>
<dbReference type="Gene3D" id="1.10.1410.10">
    <property type="match status" value="1"/>
</dbReference>
<dbReference type="Gene3D" id="3.30.460.10">
    <property type="entry name" value="Beta Polymerase, domain 2"/>
    <property type="match status" value="1"/>
</dbReference>
<feature type="region of interest" description="Disordered" evidence="11">
    <location>
        <begin position="190"/>
        <end position="322"/>
    </location>
</feature>
<dbReference type="AlphaFoldDB" id="A0AAW1VSC7"/>
<evidence type="ECO:0000313" key="14">
    <source>
        <dbReference type="EMBL" id="KAK9910670.1"/>
    </source>
</evidence>
<evidence type="ECO:0000256" key="3">
    <source>
        <dbReference type="ARBA" id="ARBA00004496"/>
    </source>
</evidence>
<feature type="domain" description="PAP-associated" evidence="12">
    <location>
        <begin position="619"/>
        <end position="677"/>
    </location>
</feature>
<evidence type="ECO:0000256" key="1">
    <source>
        <dbReference type="ARBA" id="ARBA00001936"/>
    </source>
</evidence>
<dbReference type="InterPro" id="IPR054708">
    <property type="entry name" value="MTPAP-like_central"/>
</dbReference>
<dbReference type="GO" id="GO:0000956">
    <property type="term" value="P:nuclear-transcribed mRNA catabolic process"/>
    <property type="evidence" value="ECO:0007669"/>
    <property type="project" value="UniProtKB-ARBA"/>
</dbReference>
<evidence type="ECO:0000256" key="11">
    <source>
        <dbReference type="SAM" id="MobiDB-lite"/>
    </source>
</evidence>
<evidence type="ECO:0000256" key="2">
    <source>
        <dbReference type="ARBA" id="ARBA00001946"/>
    </source>
</evidence>
<dbReference type="GO" id="GO:0005737">
    <property type="term" value="C:cytoplasm"/>
    <property type="evidence" value="ECO:0007669"/>
    <property type="project" value="UniProtKB-SubCell"/>
</dbReference>
<dbReference type="Pfam" id="PF22600">
    <property type="entry name" value="MTPAP-like_central"/>
    <property type="match status" value="1"/>
</dbReference>
<feature type="domain" description="Poly(A) RNA polymerase mitochondrial-like central palm" evidence="13">
    <location>
        <begin position="403"/>
        <end position="529"/>
    </location>
</feature>
<keyword evidence="6" id="KW-0963">Cytoplasm</keyword>
<gene>
    <name evidence="14" type="ORF">M0R45_034624</name>
</gene>
<dbReference type="FunFam" id="3.30.460.10:FF:000067">
    <property type="entry name" value="Terminal uridylyltransferase cid1"/>
    <property type="match status" value="1"/>
</dbReference>
<dbReference type="GO" id="GO:0010628">
    <property type="term" value="P:positive regulation of gene expression"/>
    <property type="evidence" value="ECO:0007669"/>
    <property type="project" value="UniProtKB-ARBA"/>
</dbReference>
<evidence type="ECO:0000256" key="10">
    <source>
        <dbReference type="ARBA" id="ARBA00049105"/>
    </source>
</evidence>
<evidence type="ECO:0000256" key="9">
    <source>
        <dbReference type="ARBA" id="ARBA00022842"/>
    </source>
</evidence>
<keyword evidence="9" id="KW-0460">Magnesium</keyword>
<comment type="subcellular location">
    <subcellularLocation>
        <location evidence="3">Cytoplasm</location>
    </subcellularLocation>
</comment>
<sequence>MAGGGGDAPPLPASNGGEFLLSLLQKAPHHHYHQGRSAQQQQQQQQQHQSPVLDPAVAAVGPTLPFQQIQPPWGSSSNQLPKPSSIWPNSQSPPPPPPSSFNFLGFPQNPYPSPPTPNHFPQFGTNQFPANLAEDFRKIGFSSPNNSVKTHHEQKLKFSYLPSDIIRNPEPSVNVVTSSEVVKLSNGLDRNLHLNSNNNSSTSNEFRHGNYTSREQERRAERGKQFHRTMPPPGFGNKPRGGGNWDSGNRRGGMDHNVDWERQNSRDASNENDRMRRLAGEDGRIRGNGPSSRMGVSTQLDRPGPPTSTNLHSASASEIDEESMMNFEQGYKARKEIDSGGIEDASQQLLEDEGDDNNGAKKHNKDSRSDNRGQHQLSQRMRTLKRQTLCRIDIDRLNAPFLGIFESLIPTEEEKVKQKQLVTLLESIICKEWPEARLYIYGSCGNSFGVSKSDIDLCLAIGDADINKSEILLRLADLFQSDNLQNVQALTRARVPIVKLMDPVTGISCDICINNVLAVVNTKLLRDYANIDARLRQLAFIVKHWAKSRGVNETYHGTLSSYAYVLMCIHFLQQRRPAILPCLQGMRATYSVTVENIECAFFDQIDKLQDFGSHNKETIAELVWAFFNYWAYSHDYANTVISVRRGSTISKREKDWTRRIGNDRHLICIEDPFETSHDLGRVVDKRSIKVLREEFERAAEIMQYDANPCVKLFEPYVPDV</sequence>
<dbReference type="EMBL" id="JBEDUW010000007">
    <property type="protein sequence ID" value="KAK9910670.1"/>
    <property type="molecule type" value="Genomic_DNA"/>
</dbReference>
<keyword evidence="7" id="KW-0808">Transferase</keyword>
<dbReference type="EC" id="2.7.7.52" evidence="5"/>
<comment type="caution">
    <text evidence="14">The sequence shown here is derived from an EMBL/GenBank/DDBJ whole genome shotgun (WGS) entry which is preliminary data.</text>
</comment>
<feature type="compositionally biased region" description="Polar residues" evidence="11">
    <location>
        <begin position="65"/>
        <end position="82"/>
    </location>
</feature>
<dbReference type="GO" id="GO:0050265">
    <property type="term" value="F:RNA uridylyltransferase activity"/>
    <property type="evidence" value="ECO:0007669"/>
    <property type="project" value="UniProtKB-EC"/>
</dbReference>
<dbReference type="GO" id="GO:0046872">
    <property type="term" value="F:metal ion binding"/>
    <property type="evidence" value="ECO:0007669"/>
    <property type="project" value="UniProtKB-KW"/>
</dbReference>
<dbReference type="GO" id="GO:0061157">
    <property type="term" value="P:mRNA destabilization"/>
    <property type="evidence" value="ECO:0007669"/>
    <property type="project" value="UniProtKB-ARBA"/>
</dbReference>
<feature type="region of interest" description="Disordered" evidence="11">
    <location>
        <begin position="1"/>
        <end position="120"/>
    </location>
</feature>
<evidence type="ECO:0000259" key="13">
    <source>
        <dbReference type="Pfam" id="PF22600"/>
    </source>
</evidence>
<dbReference type="Pfam" id="PF03828">
    <property type="entry name" value="PAP_assoc"/>
    <property type="match status" value="1"/>
</dbReference>
<dbReference type="InterPro" id="IPR002058">
    <property type="entry name" value="PAP_assoc"/>
</dbReference>
<keyword evidence="15" id="KW-1185">Reference proteome</keyword>
<dbReference type="CDD" id="cd05402">
    <property type="entry name" value="NT_PAP_TUTase"/>
    <property type="match status" value="1"/>
</dbReference>
<dbReference type="Proteomes" id="UP001457282">
    <property type="component" value="Unassembled WGS sequence"/>
</dbReference>
<organism evidence="14 15">
    <name type="scientific">Rubus argutus</name>
    <name type="common">Southern blackberry</name>
    <dbReference type="NCBI Taxonomy" id="59490"/>
    <lineage>
        <taxon>Eukaryota</taxon>
        <taxon>Viridiplantae</taxon>
        <taxon>Streptophyta</taxon>
        <taxon>Embryophyta</taxon>
        <taxon>Tracheophyta</taxon>
        <taxon>Spermatophyta</taxon>
        <taxon>Magnoliopsida</taxon>
        <taxon>eudicotyledons</taxon>
        <taxon>Gunneridae</taxon>
        <taxon>Pentapetalae</taxon>
        <taxon>rosids</taxon>
        <taxon>fabids</taxon>
        <taxon>Rosales</taxon>
        <taxon>Rosaceae</taxon>
        <taxon>Rosoideae</taxon>
        <taxon>Rosoideae incertae sedis</taxon>
        <taxon>Rubus</taxon>
    </lineage>
</organism>
<evidence type="ECO:0000313" key="15">
    <source>
        <dbReference type="Proteomes" id="UP001457282"/>
    </source>
</evidence>
<accession>A0AAW1VSC7</accession>
<comment type="cofactor">
    <cofactor evidence="2">
        <name>Mg(2+)</name>
        <dbReference type="ChEBI" id="CHEBI:18420"/>
    </cofactor>
</comment>
<evidence type="ECO:0000259" key="12">
    <source>
        <dbReference type="Pfam" id="PF03828"/>
    </source>
</evidence>
<reference evidence="14 15" key="1">
    <citation type="journal article" date="2023" name="G3 (Bethesda)">
        <title>A chromosome-length genome assembly and annotation of blackberry (Rubus argutus, cv. 'Hillquist').</title>
        <authorList>
            <person name="Bruna T."/>
            <person name="Aryal R."/>
            <person name="Dudchenko O."/>
            <person name="Sargent D.J."/>
            <person name="Mead D."/>
            <person name="Buti M."/>
            <person name="Cavallini A."/>
            <person name="Hytonen T."/>
            <person name="Andres J."/>
            <person name="Pham M."/>
            <person name="Weisz D."/>
            <person name="Mascagni F."/>
            <person name="Usai G."/>
            <person name="Natali L."/>
            <person name="Bassil N."/>
            <person name="Fernandez G.E."/>
            <person name="Lomsadze A."/>
            <person name="Armour M."/>
            <person name="Olukolu B."/>
            <person name="Poorten T."/>
            <person name="Britton C."/>
            <person name="Davik J."/>
            <person name="Ashrafi H."/>
            <person name="Aiden E.L."/>
            <person name="Borodovsky M."/>
            <person name="Worthington M."/>
        </authorList>
    </citation>
    <scope>NUCLEOTIDE SEQUENCE [LARGE SCALE GENOMIC DNA]</scope>
    <source>
        <strain evidence="14">PI 553951</strain>
    </source>
</reference>
<feature type="compositionally biased region" description="Low complexity" evidence="11">
    <location>
        <begin position="39"/>
        <end position="49"/>
    </location>
</feature>
<evidence type="ECO:0000256" key="5">
    <source>
        <dbReference type="ARBA" id="ARBA00012472"/>
    </source>
</evidence>
<dbReference type="SUPFAM" id="SSF81301">
    <property type="entry name" value="Nucleotidyltransferase"/>
    <property type="match status" value="1"/>
</dbReference>
<feature type="region of interest" description="Disordered" evidence="11">
    <location>
        <begin position="351"/>
        <end position="382"/>
    </location>
</feature>
<evidence type="ECO:0000256" key="7">
    <source>
        <dbReference type="ARBA" id="ARBA00022679"/>
    </source>
</evidence>
<dbReference type="SUPFAM" id="SSF81631">
    <property type="entry name" value="PAP/OAS1 substrate-binding domain"/>
    <property type="match status" value="1"/>
</dbReference>
<evidence type="ECO:0000256" key="8">
    <source>
        <dbReference type="ARBA" id="ARBA00022723"/>
    </source>
</evidence>
<feature type="compositionally biased region" description="Polar residues" evidence="11">
    <location>
        <begin position="307"/>
        <end position="316"/>
    </location>
</feature>
<dbReference type="PANTHER" id="PTHR12271">
    <property type="entry name" value="POLY A POLYMERASE CID PAP -RELATED"/>
    <property type="match status" value="1"/>
</dbReference>
<dbReference type="InterPro" id="IPR043519">
    <property type="entry name" value="NT_sf"/>
</dbReference>
<dbReference type="FunFam" id="1.10.1410.10:FF:000018">
    <property type="entry name" value="Terminal uridylyltransferase cid1"/>
    <property type="match status" value="1"/>
</dbReference>
<feature type="compositionally biased region" description="Low complexity" evidence="11">
    <location>
        <begin position="195"/>
        <end position="204"/>
    </location>
</feature>
<comment type="catalytic activity">
    <reaction evidence="10">
        <text>RNA(n) + UTP = RNA(n)-3'-uridine ribonucleotide + diphosphate</text>
        <dbReference type="Rhea" id="RHEA:14785"/>
        <dbReference type="Rhea" id="RHEA-COMP:14527"/>
        <dbReference type="Rhea" id="RHEA-COMP:17348"/>
        <dbReference type="ChEBI" id="CHEBI:33019"/>
        <dbReference type="ChEBI" id="CHEBI:46398"/>
        <dbReference type="ChEBI" id="CHEBI:140395"/>
        <dbReference type="ChEBI" id="CHEBI:173116"/>
        <dbReference type="EC" id="2.7.7.52"/>
    </reaction>
</comment>
<comment type="cofactor">
    <cofactor evidence="1">
        <name>Mn(2+)</name>
        <dbReference type="ChEBI" id="CHEBI:29035"/>
    </cofactor>
</comment>
<name>A0AAW1VSC7_RUBAR</name>
<evidence type="ECO:0000256" key="6">
    <source>
        <dbReference type="ARBA" id="ARBA00022490"/>
    </source>
</evidence>
<keyword evidence="8" id="KW-0479">Metal-binding</keyword>
<comment type="similarity">
    <text evidence="4">Belongs to the DNA polymerase type-B-like family.</text>
</comment>
<feature type="compositionally biased region" description="Pro residues" evidence="11">
    <location>
        <begin position="109"/>
        <end position="118"/>
    </location>
</feature>
<feature type="compositionally biased region" description="Basic and acidic residues" evidence="11">
    <location>
        <begin position="214"/>
        <end position="224"/>
    </location>
</feature>
<feature type="compositionally biased region" description="Basic and acidic residues" evidence="11">
    <location>
        <begin position="248"/>
        <end position="285"/>
    </location>
</feature>
<dbReference type="GO" id="GO:0031123">
    <property type="term" value="P:RNA 3'-end processing"/>
    <property type="evidence" value="ECO:0007669"/>
    <property type="project" value="TreeGrafter"/>
</dbReference>
<evidence type="ECO:0000256" key="4">
    <source>
        <dbReference type="ARBA" id="ARBA00008593"/>
    </source>
</evidence>
<dbReference type="PANTHER" id="PTHR12271:SF40">
    <property type="entry name" value="POLY(A) RNA POLYMERASE GLD2"/>
    <property type="match status" value="1"/>
</dbReference>